<dbReference type="GO" id="GO:0004109">
    <property type="term" value="F:coproporphyrinogen oxidase activity"/>
    <property type="evidence" value="ECO:0007669"/>
    <property type="project" value="UniProtKB-EC"/>
</dbReference>
<dbReference type="AlphaFoldDB" id="A0A3Q3H319"/>
<dbReference type="Proteomes" id="UP000264800">
    <property type="component" value="Unplaced"/>
</dbReference>
<comment type="pathway">
    <text evidence="1">Porphyrin-containing compound metabolism; protoporphyrin-IX biosynthesis; protoporphyrinogen-IX from coproporphyrinogen-III (O2 route): step 1/1.</text>
</comment>
<dbReference type="KEGG" id="kmr:108230653"/>
<dbReference type="CTD" id="1371"/>
<dbReference type="Gene3D" id="3.40.1500.10">
    <property type="entry name" value="Coproporphyrinogen III oxidase, aerobic"/>
    <property type="match status" value="1"/>
</dbReference>
<evidence type="ECO:0000313" key="11">
    <source>
        <dbReference type="Ensembl" id="ENSKMAP00000029887.1"/>
    </source>
</evidence>
<dbReference type="PANTHER" id="PTHR10755">
    <property type="entry name" value="COPROPORPHYRINOGEN III OXIDASE, MITOCHONDRIAL"/>
    <property type="match status" value="1"/>
</dbReference>
<evidence type="ECO:0000256" key="4">
    <source>
        <dbReference type="ARBA" id="ARBA00012869"/>
    </source>
</evidence>
<evidence type="ECO:0000256" key="2">
    <source>
        <dbReference type="ARBA" id="ARBA00010644"/>
    </source>
</evidence>
<dbReference type="NCBIfam" id="NF003727">
    <property type="entry name" value="PRK05330.1"/>
    <property type="match status" value="1"/>
</dbReference>
<dbReference type="PANTHER" id="PTHR10755:SF0">
    <property type="entry name" value="OXYGEN-DEPENDENT COPROPORPHYRINOGEN-III OXIDASE, MITOCHONDRIAL"/>
    <property type="match status" value="1"/>
</dbReference>
<keyword evidence="12" id="KW-1185">Reference proteome</keyword>
<dbReference type="PRINTS" id="PR00073">
    <property type="entry name" value="COPRGNOXDASE"/>
</dbReference>
<evidence type="ECO:0000256" key="1">
    <source>
        <dbReference type="ARBA" id="ARBA00005168"/>
    </source>
</evidence>
<evidence type="ECO:0000256" key="3">
    <source>
        <dbReference type="ARBA" id="ARBA00011738"/>
    </source>
</evidence>
<keyword evidence="10" id="KW-0812">Transmembrane</keyword>
<evidence type="ECO:0000256" key="8">
    <source>
        <dbReference type="ARBA" id="ARBA00050340"/>
    </source>
</evidence>
<dbReference type="Ensembl" id="ENSKMAT00000030257.1">
    <property type="protein sequence ID" value="ENSKMAP00000029887.1"/>
    <property type="gene ID" value="ENSKMAG00000022103.1"/>
</dbReference>
<dbReference type="RefSeq" id="XP_017262546.1">
    <property type="nucleotide sequence ID" value="XM_017407057.3"/>
</dbReference>
<comment type="catalytic activity">
    <reaction evidence="8">
        <text>coproporphyrinogen III + O2 + 2 H(+) = protoporphyrinogen IX + 2 CO2 + 2 H2O</text>
        <dbReference type="Rhea" id="RHEA:18257"/>
        <dbReference type="ChEBI" id="CHEBI:15377"/>
        <dbReference type="ChEBI" id="CHEBI:15378"/>
        <dbReference type="ChEBI" id="CHEBI:15379"/>
        <dbReference type="ChEBI" id="CHEBI:16526"/>
        <dbReference type="ChEBI" id="CHEBI:57307"/>
        <dbReference type="ChEBI" id="CHEBI:57309"/>
        <dbReference type="EC" id="1.3.3.3"/>
    </reaction>
    <physiologicalReaction direction="left-to-right" evidence="8">
        <dbReference type="Rhea" id="RHEA:18258"/>
    </physiologicalReaction>
</comment>
<dbReference type="GO" id="GO:0005737">
    <property type="term" value="C:cytoplasm"/>
    <property type="evidence" value="ECO:0007669"/>
    <property type="project" value="TreeGrafter"/>
</dbReference>
<keyword evidence="7" id="KW-0627">Porphyrin biosynthesis</keyword>
<evidence type="ECO:0000256" key="9">
    <source>
        <dbReference type="ARBA" id="ARBA00068761"/>
    </source>
</evidence>
<dbReference type="UniPathway" id="UPA00251">
    <property type="reaction ID" value="UER00322"/>
</dbReference>
<sequence>MASIVFFSVKKTAQTSRRCLSSHLKGLANSGDSGWSFCATHNPSASLFPGARWCSRGTGARFMSHGTAGRSAAGRTRRGALALSGAAAVTAAAAVAGFLANTDHFQRAEMATRVPRADENKRTAAAEEEEGDIAERCRGFMSPPVTDISVLQKRKEEMSTKMEMLIMETQADFCKALEEVDGGTFRVDRWDRKEGGGGISCVMQDGKVFEKAGVNVSVVFGNLTEEAAKQMRSRGKVLKGKDGKLPFCAMGVSSVIHPKNPHIPTVHFNYRYFEIEEEDGTKQWWFGGGTDLTPVYINKEDGLHFHKTLKEACDKHHPQYYPDFKKWCDRYFYIRHRGETRGIGGIFFDDLDSPNQKEAFDFVKSCARTVVPCYLPIVHKHLNDSFTAEEKNWQQIRRGRYVEFNLVYDRGVKFGLATPGSRIESILMSLPLTATWEYMHEPAKGSREADMMEALRNPKEWV</sequence>
<dbReference type="EC" id="1.3.3.3" evidence="4"/>
<keyword evidence="5" id="KW-0560">Oxidoreductase</keyword>
<dbReference type="GO" id="GO:0006782">
    <property type="term" value="P:protoporphyrinogen IX biosynthetic process"/>
    <property type="evidence" value="ECO:0007669"/>
    <property type="project" value="UniProtKB-UniPathway"/>
</dbReference>
<dbReference type="STRING" id="37003.ENSKMAP00000029887"/>
<proteinExistence type="inferred from homology"/>
<dbReference type="FunFam" id="3.40.1500.10:FF:000002">
    <property type="entry name" value="oxygen-dependent coproporphyrinogen-III oxidase, mitochondrial"/>
    <property type="match status" value="1"/>
</dbReference>
<dbReference type="GeneID" id="108230653"/>
<evidence type="ECO:0000256" key="6">
    <source>
        <dbReference type="ARBA" id="ARBA00023133"/>
    </source>
</evidence>
<keyword evidence="10" id="KW-1133">Transmembrane helix</keyword>
<dbReference type="InterPro" id="IPR018375">
    <property type="entry name" value="Coprogen_oxidase_CS"/>
</dbReference>
<evidence type="ECO:0000256" key="10">
    <source>
        <dbReference type="SAM" id="Phobius"/>
    </source>
</evidence>
<evidence type="ECO:0000256" key="5">
    <source>
        <dbReference type="ARBA" id="ARBA00023002"/>
    </source>
</evidence>
<protein>
    <recommendedName>
        <fullName evidence="9">Oxygen-dependent coproporphyrinogen-III oxidase, mitochondrial</fullName>
        <ecNumber evidence="4">1.3.3.3</ecNumber>
    </recommendedName>
</protein>
<dbReference type="Pfam" id="PF01218">
    <property type="entry name" value="Coprogen_oxidas"/>
    <property type="match status" value="1"/>
</dbReference>
<dbReference type="InterPro" id="IPR036406">
    <property type="entry name" value="Coprogen_oxidase_aer_sf"/>
</dbReference>
<accession>A0A3Q3H319</accession>
<comment type="subunit">
    <text evidence="3">Homodimer.</text>
</comment>
<dbReference type="GeneTree" id="ENSGT00390000017311"/>
<dbReference type="OrthoDB" id="15318at2759"/>
<organism evidence="11 12">
    <name type="scientific">Kryptolebias marmoratus</name>
    <name type="common">Mangrove killifish</name>
    <name type="synonym">Rivulus marmoratus</name>
    <dbReference type="NCBI Taxonomy" id="37003"/>
    <lineage>
        <taxon>Eukaryota</taxon>
        <taxon>Metazoa</taxon>
        <taxon>Chordata</taxon>
        <taxon>Craniata</taxon>
        <taxon>Vertebrata</taxon>
        <taxon>Euteleostomi</taxon>
        <taxon>Actinopterygii</taxon>
        <taxon>Neopterygii</taxon>
        <taxon>Teleostei</taxon>
        <taxon>Neoteleostei</taxon>
        <taxon>Acanthomorphata</taxon>
        <taxon>Ovalentaria</taxon>
        <taxon>Atherinomorphae</taxon>
        <taxon>Cyprinodontiformes</taxon>
        <taxon>Rivulidae</taxon>
        <taxon>Kryptolebias</taxon>
    </lineage>
</organism>
<keyword evidence="6" id="KW-0350">Heme biosynthesis</keyword>
<name>A0A3Q3H319_KRYMA</name>
<dbReference type="OMA" id="VHANWRY"/>
<comment type="similarity">
    <text evidence="2">Belongs to the aerobic coproporphyrinogen-III oxidase family.</text>
</comment>
<keyword evidence="10" id="KW-0472">Membrane</keyword>
<feature type="transmembrane region" description="Helical" evidence="10">
    <location>
        <begin position="80"/>
        <end position="100"/>
    </location>
</feature>
<evidence type="ECO:0000256" key="7">
    <source>
        <dbReference type="ARBA" id="ARBA00023244"/>
    </source>
</evidence>
<dbReference type="PROSITE" id="PS01021">
    <property type="entry name" value="COPROGEN_OXIDASE"/>
    <property type="match status" value="1"/>
</dbReference>
<dbReference type="SUPFAM" id="SSF102886">
    <property type="entry name" value="Coproporphyrinogen III oxidase"/>
    <property type="match status" value="1"/>
</dbReference>
<reference evidence="11" key="1">
    <citation type="submission" date="2025-08" db="UniProtKB">
        <authorList>
            <consortium name="Ensembl"/>
        </authorList>
    </citation>
    <scope>IDENTIFICATION</scope>
</reference>
<reference evidence="11" key="2">
    <citation type="submission" date="2025-09" db="UniProtKB">
        <authorList>
            <consortium name="Ensembl"/>
        </authorList>
    </citation>
    <scope>IDENTIFICATION</scope>
</reference>
<evidence type="ECO:0000313" key="12">
    <source>
        <dbReference type="Proteomes" id="UP000264800"/>
    </source>
</evidence>
<dbReference type="InterPro" id="IPR001260">
    <property type="entry name" value="Coprogen_oxidase_aer"/>
</dbReference>